<keyword evidence="1" id="KW-0808">Transferase</keyword>
<dbReference type="GO" id="GO:0008194">
    <property type="term" value="F:UDP-glycosyltransferase activity"/>
    <property type="evidence" value="ECO:0007669"/>
    <property type="project" value="InterPro"/>
</dbReference>
<proteinExistence type="predicted"/>
<dbReference type="InterPro" id="IPR002213">
    <property type="entry name" value="UDP_glucos_trans"/>
</dbReference>
<dbReference type="PANTHER" id="PTHR48045">
    <property type="entry name" value="UDP-GLYCOSYLTRANSFERASE 72B1"/>
    <property type="match status" value="1"/>
</dbReference>
<protein>
    <submittedName>
        <fullName evidence="2">GLYCOSYLTRANSFERASE</fullName>
    </submittedName>
</protein>
<dbReference type="CDD" id="cd03784">
    <property type="entry name" value="GT1_Gtf-like"/>
    <property type="match status" value="1"/>
</dbReference>
<reference evidence="2" key="2">
    <citation type="journal article" date="2023" name="Int. J. Mol. Sci.">
        <title>De Novo Assembly and Annotation of 11 Diverse Shrub Willow (Salix) Genomes Reveals Novel Gene Organization in Sex-Linked Regions.</title>
        <authorList>
            <person name="Hyden B."/>
            <person name="Feng K."/>
            <person name="Yates T.B."/>
            <person name="Jawdy S."/>
            <person name="Cereghino C."/>
            <person name="Smart L.B."/>
            <person name="Muchero W."/>
        </authorList>
    </citation>
    <scope>NUCLEOTIDE SEQUENCE</scope>
    <source>
        <tissue evidence="2">Shoot tip</tissue>
    </source>
</reference>
<evidence type="ECO:0000313" key="2">
    <source>
        <dbReference type="EMBL" id="KAJ6748881.1"/>
    </source>
</evidence>
<dbReference type="Gene3D" id="3.40.50.2000">
    <property type="entry name" value="Glycogen Phosphorylase B"/>
    <property type="match status" value="1"/>
</dbReference>
<sequence>MSSPSSELVSANPSFTFIPLPEVSPPAPIKSFLDLVASFFEIPKLNNPNLHQTLLSLSASPQLAILNHGSVGGFVTHCGWKSILEAVCAGVPMLGWPLYAEQKMNSVFLVEEMKAGLAVKLADEDGFVSAAELEERVTELMNSNKGEAVRERVRALREAAVVAKSEGGSAHFAMERLVNSFK</sequence>
<dbReference type="FunFam" id="3.40.50.2000:FF:000431">
    <property type="entry name" value="UDP-glycosyltransferase 90A1"/>
    <property type="match status" value="1"/>
</dbReference>
<gene>
    <name evidence="2" type="ORF">OIU79_029881</name>
</gene>
<dbReference type="OrthoDB" id="5835829at2759"/>
<dbReference type="Pfam" id="PF00201">
    <property type="entry name" value="UDPGT"/>
    <property type="match status" value="1"/>
</dbReference>
<accession>A0A9Q0VIF4</accession>
<organism evidence="2 3">
    <name type="scientific">Salix purpurea</name>
    <name type="common">Purple osier willow</name>
    <dbReference type="NCBI Taxonomy" id="77065"/>
    <lineage>
        <taxon>Eukaryota</taxon>
        <taxon>Viridiplantae</taxon>
        <taxon>Streptophyta</taxon>
        <taxon>Embryophyta</taxon>
        <taxon>Tracheophyta</taxon>
        <taxon>Spermatophyta</taxon>
        <taxon>Magnoliopsida</taxon>
        <taxon>eudicotyledons</taxon>
        <taxon>Gunneridae</taxon>
        <taxon>Pentapetalae</taxon>
        <taxon>rosids</taxon>
        <taxon>fabids</taxon>
        <taxon>Malpighiales</taxon>
        <taxon>Salicaceae</taxon>
        <taxon>Saliceae</taxon>
        <taxon>Salix</taxon>
    </lineage>
</organism>
<dbReference type="AlphaFoldDB" id="A0A9Q0VIF4"/>
<reference evidence="2" key="1">
    <citation type="submission" date="2022-11" db="EMBL/GenBank/DDBJ databases">
        <authorList>
            <person name="Hyden B.L."/>
            <person name="Feng K."/>
            <person name="Yates T."/>
            <person name="Jawdy S."/>
            <person name="Smart L.B."/>
            <person name="Muchero W."/>
        </authorList>
    </citation>
    <scope>NUCLEOTIDE SEQUENCE</scope>
    <source>
        <tissue evidence="2">Shoot tip</tissue>
    </source>
</reference>
<keyword evidence="3" id="KW-1185">Reference proteome</keyword>
<evidence type="ECO:0000313" key="3">
    <source>
        <dbReference type="Proteomes" id="UP001151532"/>
    </source>
</evidence>
<name>A0A9Q0VIF4_SALPP</name>
<comment type="caution">
    <text evidence="2">The sequence shown here is derived from an EMBL/GenBank/DDBJ whole genome shotgun (WGS) entry which is preliminary data.</text>
</comment>
<dbReference type="Proteomes" id="UP001151532">
    <property type="component" value="Chromosome 12"/>
</dbReference>
<dbReference type="PANTHER" id="PTHR48045:SF34">
    <property type="entry name" value="ISOFLAVONE 7-O-GLUCOSYLTRANSFERASE 1-LIKE"/>
    <property type="match status" value="1"/>
</dbReference>
<evidence type="ECO:0000256" key="1">
    <source>
        <dbReference type="ARBA" id="ARBA00022679"/>
    </source>
</evidence>
<dbReference type="SUPFAM" id="SSF53756">
    <property type="entry name" value="UDP-Glycosyltransferase/glycogen phosphorylase"/>
    <property type="match status" value="1"/>
</dbReference>
<dbReference type="EMBL" id="JAPFFK010000008">
    <property type="protein sequence ID" value="KAJ6748881.1"/>
    <property type="molecule type" value="Genomic_DNA"/>
</dbReference>